<dbReference type="PANTHER" id="PTHR46652">
    <property type="entry name" value="LEUCINE-RICH REPEAT AND IQ DOMAIN-CONTAINING PROTEIN 1-RELATED"/>
    <property type="match status" value="1"/>
</dbReference>
<protein>
    <submittedName>
        <fullName evidence="4">Leucine-rich repeat domain-containing protein</fullName>
    </submittedName>
</protein>
<keyword evidence="1" id="KW-0433">Leucine-rich repeat</keyword>
<comment type="caution">
    <text evidence="4">The sequence shown here is derived from an EMBL/GenBank/DDBJ whole genome shotgun (WGS) entry which is preliminary data.</text>
</comment>
<dbReference type="PANTHER" id="PTHR46652:SF3">
    <property type="entry name" value="LEUCINE-RICH REPEAT-CONTAINING PROTEIN 9"/>
    <property type="match status" value="1"/>
</dbReference>
<organism evidence="4 5">
    <name type="scientific">Flammeovirga aprica JL-4</name>
    <dbReference type="NCBI Taxonomy" id="694437"/>
    <lineage>
        <taxon>Bacteria</taxon>
        <taxon>Pseudomonadati</taxon>
        <taxon>Bacteroidota</taxon>
        <taxon>Cytophagia</taxon>
        <taxon>Cytophagales</taxon>
        <taxon>Flammeovirgaceae</taxon>
        <taxon>Flammeovirga</taxon>
    </lineage>
</organism>
<feature type="chain" id="PRO_5031045512" evidence="3">
    <location>
        <begin position="23"/>
        <end position="865"/>
    </location>
</feature>
<dbReference type="EMBL" id="JABANE010000114">
    <property type="protein sequence ID" value="NME71786.1"/>
    <property type="molecule type" value="Genomic_DNA"/>
</dbReference>
<name>A0A7X9XCG3_9BACT</name>
<evidence type="ECO:0000313" key="4">
    <source>
        <dbReference type="EMBL" id="NME71786.1"/>
    </source>
</evidence>
<dbReference type="SUPFAM" id="SSF52058">
    <property type="entry name" value="L domain-like"/>
    <property type="match status" value="3"/>
</dbReference>
<dbReference type="InterPro" id="IPR050836">
    <property type="entry name" value="SDS22/Internalin_LRR"/>
</dbReference>
<keyword evidence="2" id="KW-0677">Repeat</keyword>
<reference evidence="4 5" key="1">
    <citation type="submission" date="2020-04" db="EMBL/GenBank/DDBJ databases">
        <title>Flammeovirga sp. SR4, a novel species isolated from seawater.</title>
        <authorList>
            <person name="Wang X."/>
        </authorList>
    </citation>
    <scope>NUCLEOTIDE SEQUENCE [LARGE SCALE GENOMIC DNA]</scope>
    <source>
        <strain evidence="4 5">ATCC 23126</strain>
    </source>
</reference>
<dbReference type="InterPro" id="IPR025875">
    <property type="entry name" value="Leu-rich_rpt_4"/>
</dbReference>
<gene>
    <name evidence="4" type="ORF">HHU12_27725</name>
</gene>
<evidence type="ECO:0000313" key="5">
    <source>
        <dbReference type="Proteomes" id="UP000576082"/>
    </source>
</evidence>
<accession>A0A7X9XCG3</accession>
<dbReference type="InterPro" id="IPR032675">
    <property type="entry name" value="LRR_dom_sf"/>
</dbReference>
<dbReference type="Pfam" id="PF12799">
    <property type="entry name" value="LRR_4"/>
    <property type="match status" value="3"/>
</dbReference>
<dbReference type="InterPro" id="IPR001611">
    <property type="entry name" value="Leu-rich_rpt"/>
</dbReference>
<feature type="signal peptide" evidence="3">
    <location>
        <begin position="1"/>
        <end position="22"/>
    </location>
</feature>
<dbReference type="RefSeq" id="WP_169659992.1">
    <property type="nucleotide sequence ID" value="NZ_JABANE010000114.1"/>
</dbReference>
<proteinExistence type="predicted"/>
<dbReference type="AlphaFoldDB" id="A0A7X9XCG3"/>
<dbReference type="Gene3D" id="3.80.10.10">
    <property type="entry name" value="Ribonuclease Inhibitor"/>
    <property type="match status" value="4"/>
</dbReference>
<evidence type="ECO:0000256" key="1">
    <source>
        <dbReference type="ARBA" id="ARBA00022614"/>
    </source>
</evidence>
<dbReference type="PROSITE" id="PS51450">
    <property type="entry name" value="LRR"/>
    <property type="match status" value="2"/>
</dbReference>
<dbReference type="Proteomes" id="UP000576082">
    <property type="component" value="Unassembled WGS sequence"/>
</dbReference>
<evidence type="ECO:0000256" key="3">
    <source>
        <dbReference type="SAM" id="SignalP"/>
    </source>
</evidence>
<keyword evidence="5" id="KW-1185">Reference proteome</keyword>
<evidence type="ECO:0000256" key="2">
    <source>
        <dbReference type="ARBA" id="ARBA00022737"/>
    </source>
</evidence>
<sequence>MRNGYLIFLMLLLFGISAQVNAQDGQENEIPAEKLNQYKSEAKDLVMYFEGMLNDIAGEDYTNQEKGIIINDTYLKVFASDKTQIEDDLDPNRQVVSNKDAQAYLKDVDFFFKQANFEFIIENISHSVTNEGVLYFTVTLTRKLDGITVSGDTLENSMERFVEINLDPEELDLKIASIYTTKLSQKEDMALWWNKLDDTWRGIVGNDIMLANNVPLKEVISVIDTVMITKNDSTVALDESIFKHLESFLQKTELDVSLNPEIIDLAPLSKLRSLEELNISGTGVNDLSPIRTLTNLKSLKCEMTGINSLDPLIYCTNIEVLMINDTQIEDLTVAENFENLEELYCFNTNISDITAVEGLEKLKVVWANDTQIASIDPLNSCKSIRSLDISNTPVSSIDALMGLTNLEQLTIDRTNVGDLSSLATTKALKTLSADHTQIKSLSPLNSLENLDRVYCDETGINTSIAQAFMRNHPNTLVIYGSNQLKEWWNGMPDVWKTVLLTQAGLSGNPEKEQLQQLANIKEIDISTTNGIQSLEPLSFLVNLEKLNASNTGISSLDPLKNCPNLSNLNISNTNVSDISVLAELKLLKRVTLDKTKVTDLDPLSELPKLSRLKINDTPVSSISALRKLTSLKTLEADNTQCSDATVINFSKESTAQIIFRTDKLTAWWNGLNAEWQKVFDQQAKIKGDVPTKYELHKINIIEEIDLSNHKVIKDLSPLTMLYKLKALDISFTRITDLNPIKNIETLEKLSCDNTPISDISPIASLKGIKELNISNTIVTKFDALNGLNQIQKLKVSGIVKVKNISYVSNMKELTSFECYNTSVNNLKYLVGLPKLKSLKCYKSKLNQKKVDAFKSSMPNVTVDFY</sequence>
<keyword evidence="3" id="KW-0732">Signal</keyword>